<organism evidence="1 2">
    <name type="scientific">Eilatimonas milleporae</name>
    <dbReference type="NCBI Taxonomy" id="911205"/>
    <lineage>
        <taxon>Bacteria</taxon>
        <taxon>Pseudomonadati</taxon>
        <taxon>Pseudomonadota</taxon>
        <taxon>Alphaproteobacteria</taxon>
        <taxon>Kordiimonadales</taxon>
        <taxon>Kordiimonadaceae</taxon>
        <taxon>Eilatimonas</taxon>
    </lineage>
</organism>
<evidence type="ECO:0000313" key="1">
    <source>
        <dbReference type="EMBL" id="RMB04968.1"/>
    </source>
</evidence>
<keyword evidence="2" id="KW-1185">Reference proteome</keyword>
<sequence length="190" mass="21609">MAPHARLVIIWALDVYGVWKSTVGVQQLRATTPTLHLFSLYCHAVRSMPTLVWNRLLLHISEVLSWRWVYAPTFQFHYVELRGLYFFSNFFLCHVGLGSSMDERFSDGVLCLLSDLVLSPQEGAIASDDWIQSVSIKNFIIFFLGGEGTDGAVCQGHGGRLSRSWSFAWYRFLLHGNGILGERRYHAVLP</sequence>
<gene>
    <name evidence="1" type="ORF">BXY39_2542</name>
</gene>
<dbReference type="AlphaFoldDB" id="A0A3M0C5G2"/>
<proteinExistence type="predicted"/>
<dbReference type="EMBL" id="REFR01000012">
    <property type="protein sequence ID" value="RMB04968.1"/>
    <property type="molecule type" value="Genomic_DNA"/>
</dbReference>
<dbReference type="InParanoid" id="A0A3M0C5G2"/>
<protein>
    <submittedName>
        <fullName evidence="1">Uncharacterized protein</fullName>
    </submittedName>
</protein>
<comment type="caution">
    <text evidence="1">The sequence shown here is derived from an EMBL/GenBank/DDBJ whole genome shotgun (WGS) entry which is preliminary data.</text>
</comment>
<name>A0A3M0C5G2_9PROT</name>
<evidence type="ECO:0000313" key="2">
    <source>
        <dbReference type="Proteomes" id="UP000271227"/>
    </source>
</evidence>
<accession>A0A3M0C5G2</accession>
<reference evidence="1 2" key="1">
    <citation type="submission" date="2018-10" db="EMBL/GenBank/DDBJ databases">
        <title>Genomic Encyclopedia of Archaeal and Bacterial Type Strains, Phase II (KMG-II): from individual species to whole genera.</title>
        <authorList>
            <person name="Goeker M."/>
        </authorList>
    </citation>
    <scope>NUCLEOTIDE SEQUENCE [LARGE SCALE GENOMIC DNA]</scope>
    <source>
        <strain evidence="1 2">DSM 25217</strain>
    </source>
</reference>
<dbReference type="Proteomes" id="UP000271227">
    <property type="component" value="Unassembled WGS sequence"/>
</dbReference>